<organism evidence="1 2">
    <name type="scientific">Brassica campestris</name>
    <name type="common">Field mustard</name>
    <dbReference type="NCBI Taxonomy" id="3711"/>
    <lineage>
        <taxon>Eukaryota</taxon>
        <taxon>Viridiplantae</taxon>
        <taxon>Streptophyta</taxon>
        <taxon>Embryophyta</taxon>
        <taxon>Tracheophyta</taxon>
        <taxon>Spermatophyta</taxon>
        <taxon>Magnoliopsida</taxon>
        <taxon>eudicotyledons</taxon>
        <taxon>Gunneridae</taxon>
        <taxon>Pentapetalae</taxon>
        <taxon>rosids</taxon>
        <taxon>malvids</taxon>
        <taxon>Brassicales</taxon>
        <taxon>Brassicaceae</taxon>
        <taxon>Brassiceae</taxon>
        <taxon>Brassica</taxon>
    </lineage>
</organism>
<evidence type="ECO:0000313" key="2">
    <source>
        <dbReference type="Proteomes" id="UP000694005"/>
    </source>
</evidence>
<sequence>MLWYPLSCVELVIHHVWKIRRYFTKPYTYFFLWSPIDSTDRYFVEL</sequence>
<dbReference type="Gramene" id="A05p07160.2_BraZ1">
    <property type="protein sequence ID" value="A05p07160.2_BraZ1.CDS.1"/>
    <property type="gene ID" value="A05g07160.2_BraZ1"/>
</dbReference>
<proteinExistence type="predicted"/>
<evidence type="ECO:0000313" key="1">
    <source>
        <dbReference type="EMBL" id="CAG7874195.1"/>
    </source>
</evidence>
<dbReference type="AlphaFoldDB" id="A0A8D9DBD8"/>
<reference evidence="1 2" key="1">
    <citation type="submission" date="2021-07" db="EMBL/GenBank/DDBJ databases">
        <authorList>
            <consortium name="Genoscope - CEA"/>
            <person name="William W."/>
        </authorList>
    </citation>
    <scope>NUCLEOTIDE SEQUENCE [LARGE SCALE GENOMIC DNA]</scope>
</reference>
<accession>A0A8D9DBD8</accession>
<dbReference type="Proteomes" id="UP000694005">
    <property type="component" value="Chromosome A05"/>
</dbReference>
<protein>
    <submittedName>
        <fullName evidence="1">Uncharacterized protein</fullName>
    </submittedName>
</protein>
<dbReference type="EMBL" id="LS974621">
    <property type="protein sequence ID" value="CAG7874195.1"/>
    <property type="molecule type" value="Genomic_DNA"/>
</dbReference>
<gene>
    <name evidence="1" type="ORF">BRAPAZ1V2_A05P07160.2</name>
</gene>
<name>A0A8D9DBD8_BRACM</name>